<feature type="transmembrane region" description="Helical" evidence="2">
    <location>
        <begin position="277"/>
        <end position="299"/>
    </location>
</feature>
<evidence type="ECO:0000256" key="2">
    <source>
        <dbReference type="SAM" id="Phobius"/>
    </source>
</evidence>
<feature type="transmembrane region" description="Helical" evidence="2">
    <location>
        <begin position="163"/>
        <end position="185"/>
    </location>
</feature>
<evidence type="ECO:0000256" key="1">
    <source>
        <dbReference type="SAM" id="MobiDB-lite"/>
    </source>
</evidence>
<feature type="transmembrane region" description="Helical" evidence="2">
    <location>
        <begin position="20"/>
        <end position="37"/>
    </location>
</feature>
<evidence type="ECO:0000313" key="4">
    <source>
        <dbReference type="Proteomes" id="UP000554235"/>
    </source>
</evidence>
<accession>A0A8H4KX69</accession>
<dbReference type="EMBL" id="JAADYS010002604">
    <property type="protein sequence ID" value="KAF4457324.1"/>
    <property type="molecule type" value="Genomic_DNA"/>
</dbReference>
<reference evidence="3 4" key="1">
    <citation type="submission" date="2020-01" db="EMBL/GenBank/DDBJ databases">
        <title>Identification and distribution of gene clusters putatively required for synthesis of sphingolipid metabolism inhibitors in phylogenetically diverse species of the filamentous fungus Fusarium.</title>
        <authorList>
            <person name="Kim H.-S."/>
            <person name="Busman M."/>
            <person name="Brown D.W."/>
            <person name="Divon H."/>
            <person name="Uhlig S."/>
            <person name="Proctor R.H."/>
        </authorList>
    </citation>
    <scope>NUCLEOTIDE SEQUENCE [LARGE SCALE GENOMIC DNA]</scope>
    <source>
        <strain evidence="3 4">NRRL 20459</strain>
    </source>
</reference>
<name>A0A8H4KX69_9HYPO</name>
<dbReference type="Proteomes" id="UP000554235">
    <property type="component" value="Unassembled WGS sequence"/>
</dbReference>
<keyword evidence="4" id="KW-1185">Reference proteome</keyword>
<feature type="transmembrane region" description="Helical" evidence="2">
    <location>
        <begin position="379"/>
        <end position="399"/>
    </location>
</feature>
<feature type="transmembrane region" description="Helical" evidence="2">
    <location>
        <begin position="96"/>
        <end position="118"/>
    </location>
</feature>
<gene>
    <name evidence="3" type="ORF">FALBO_15231</name>
</gene>
<keyword evidence="2" id="KW-1133">Transmembrane helix</keyword>
<feature type="region of interest" description="Disordered" evidence="1">
    <location>
        <begin position="316"/>
        <end position="353"/>
    </location>
</feature>
<sequence>MESQSLATQSPQQATGQSALWILGTLAAIAAMLPSTYSQRIGQDLFSGKLDLLRSFPGVCLFDAVIDLAVLCKAVRQGFSVTAGGIHTWRGTLSKLGVVMLKLAVFILLVLPQVIKVFNMQDIPATQFCASLFVFAVTTRLIVQLSDVITDEHYPTGQDGAELAMPFVLLGLLLYIGQATFELWIWWDIGSAEIISLPQDMDFICLCLHLACNLAMLMQMLIWLAHIVAHRRLDIATAPYEFPMVGLFILATVLGVREKPVPRRKESRSAIPAPPIWMHHFNYMTGLMFGAAIFSILLANALDASRRLVTQETEAGLITHEPSTGQKKGQKAGQGDDAHGEPSSNRSKAIVEPSETELKTLSGRIDARLFSFFTPHSTASGVISLTVFNIITTILYYFVCFDRTRNIDVESTSIKG</sequence>
<proteinExistence type="predicted"/>
<protein>
    <submittedName>
        <fullName evidence="3">Uncharacterized protein</fullName>
    </submittedName>
</protein>
<dbReference type="AlphaFoldDB" id="A0A8H4KX69"/>
<evidence type="ECO:0000313" key="3">
    <source>
        <dbReference type="EMBL" id="KAF4457324.1"/>
    </source>
</evidence>
<organism evidence="3 4">
    <name type="scientific">Fusarium albosuccineum</name>
    <dbReference type="NCBI Taxonomy" id="1237068"/>
    <lineage>
        <taxon>Eukaryota</taxon>
        <taxon>Fungi</taxon>
        <taxon>Dikarya</taxon>
        <taxon>Ascomycota</taxon>
        <taxon>Pezizomycotina</taxon>
        <taxon>Sordariomycetes</taxon>
        <taxon>Hypocreomycetidae</taxon>
        <taxon>Hypocreales</taxon>
        <taxon>Nectriaceae</taxon>
        <taxon>Fusarium</taxon>
        <taxon>Fusarium decemcellulare species complex</taxon>
    </lineage>
</organism>
<keyword evidence="2" id="KW-0472">Membrane</keyword>
<feature type="transmembrane region" description="Helical" evidence="2">
    <location>
        <begin position="125"/>
        <end position="143"/>
    </location>
</feature>
<keyword evidence="2" id="KW-0812">Transmembrane</keyword>
<comment type="caution">
    <text evidence="3">The sequence shown here is derived from an EMBL/GenBank/DDBJ whole genome shotgun (WGS) entry which is preliminary data.</text>
</comment>
<dbReference type="OrthoDB" id="5141958at2759"/>
<feature type="transmembrane region" description="Helical" evidence="2">
    <location>
        <begin position="235"/>
        <end position="256"/>
    </location>
</feature>
<feature type="transmembrane region" description="Helical" evidence="2">
    <location>
        <begin position="206"/>
        <end position="229"/>
    </location>
</feature>